<dbReference type="AlphaFoldDB" id="A0A2P5XTS3"/>
<dbReference type="Gene3D" id="1.10.110.10">
    <property type="entry name" value="Plant lipid-transfer and hydrophobic proteins"/>
    <property type="match status" value="1"/>
</dbReference>
<feature type="signal peptide" evidence="3">
    <location>
        <begin position="1"/>
        <end position="34"/>
    </location>
</feature>
<keyword evidence="1" id="KW-0813">Transport</keyword>
<accession>A0A2P5XTS3</accession>
<dbReference type="InterPro" id="IPR033872">
    <property type="entry name" value="nsLTP2"/>
</dbReference>
<dbReference type="SMART" id="SM00499">
    <property type="entry name" value="AAI"/>
    <property type="match status" value="1"/>
</dbReference>
<dbReference type="GO" id="GO:0006869">
    <property type="term" value="P:lipid transport"/>
    <property type="evidence" value="ECO:0007669"/>
    <property type="project" value="InterPro"/>
</dbReference>
<dbReference type="InterPro" id="IPR016140">
    <property type="entry name" value="Bifunc_inhib/LTP/seed_store"/>
</dbReference>
<dbReference type="PANTHER" id="PTHR33214:SF73">
    <property type="entry name" value="BIFUNCTIONAL INHIBITOR_LIPID-TRANSFER PROTEIN_SEED STORAGE 2S ALBUMIN SUPERFAMILY PROTEIN"/>
    <property type="match status" value="1"/>
</dbReference>
<keyword evidence="3" id="KW-0732">Signal</keyword>
<organism evidence="5 6">
    <name type="scientific">Gossypium barbadense</name>
    <name type="common">Sea Island cotton</name>
    <name type="synonym">Hibiscus barbadensis</name>
    <dbReference type="NCBI Taxonomy" id="3634"/>
    <lineage>
        <taxon>Eukaryota</taxon>
        <taxon>Viridiplantae</taxon>
        <taxon>Streptophyta</taxon>
        <taxon>Embryophyta</taxon>
        <taxon>Tracheophyta</taxon>
        <taxon>Spermatophyta</taxon>
        <taxon>Magnoliopsida</taxon>
        <taxon>eudicotyledons</taxon>
        <taxon>Gunneridae</taxon>
        <taxon>Pentapetalae</taxon>
        <taxon>rosids</taxon>
        <taxon>malvids</taxon>
        <taxon>Malvales</taxon>
        <taxon>Malvaceae</taxon>
        <taxon>Malvoideae</taxon>
        <taxon>Gossypium</taxon>
    </lineage>
</organism>
<proteinExistence type="predicted"/>
<sequence>MVPPSTMITKMKRFSYVALSAVLSLMVVAAPAFSGETRWAEAAVTCNPIELSPCLAAVMSSTPPSETCCSRLREQTPCFCGYLNDPSLRQFADNPIIRTVGNACGVAYPQC</sequence>
<feature type="chain" id="PRO_5015190655" description="Bifunctional inhibitor/plant lipid transfer protein/seed storage helical domain-containing protein" evidence="3">
    <location>
        <begin position="35"/>
        <end position="111"/>
    </location>
</feature>
<dbReference type="Pfam" id="PF00234">
    <property type="entry name" value="Tryp_alpha_amyl"/>
    <property type="match status" value="1"/>
</dbReference>
<evidence type="ECO:0000256" key="1">
    <source>
        <dbReference type="ARBA" id="ARBA00022448"/>
    </source>
</evidence>
<evidence type="ECO:0000256" key="2">
    <source>
        <dbReference type="ARBA" id="ARBA00023121"/>
    </source>
</evidence>
<dbReference type="SUPFAM" id="SSF47699">
    <property type="entry name" value="Bifunctional inhibitor/lipid-transfer protein/seed storage 2S albumin"/>
    <property type="match status" value="1"/>
</dbReference>
<dbReference type="EMBL" id="KZ664241">
    <property type="protein sequence ID" value="PPS06748.1"/>
    <property type="molecule type" value="Genomic_DNA"/>
</dbReference>
<keyword evidence="2" id="KW-0446">Lipid-binding</keyword>
<evidence type="ECO:0000313" key="5">
    <source>
        <dbReference type="EMBL" id="PPS06748.1"/>
    </source>
</evidence>
<reference evidence="5 6" key="1">
    <citation type="submission" date="2015-01" db="EMBL/GenBank/DDBJ databases">
        <title>Genome of allotetraploid Gossypium barbadense reveals genomic plasticity and fiber elongation in cotton evolution.</title>
        <authorList>
            <person name="Chen X."/>
            <person name="Liu X."/>
            <person name="Zhao B."/>
            <person name="Zheng H."/>
            <person name="Hu Y."/>
            <person name="Lu G."/>
            <person name="Yang C."/>
            <person name="Chen J."/>
            <person name="Shan C."/>
            <person name="Zhang L."/>
            <person name="Zhou Y."/>
            <person name="Wang L."/>
            <person name="Guo W."/>
            <person name="Bai Y."/>
            <person name="Ruan J."/>
            <person name="Shangguan X."/>
            <person name="Mao Y."/>
            <person name="Jiang J."/>
            <person name="Zhu Y."/>
            <person name="Lei J."/>
            <person name="Kang H."/>
            <person name="Chen S."/>
            <person name="He X."/>
            <person name="Wang R."/>
            <person name="Wang Y."/>
            <person name="Chen J."/>
            <person name="Wang L."/>
            <person name="Yu S."/>
            <person name="Wang B."/>
            <person name="Wei J."/>
            <person name="Song S."/>
            <person name="Lu X."/>
            <person name="Gao Z."/>
            <person name="Gu W."/>
            <person name="Deng X."/>
            <person name="Ma D."/>
            <person name="Wang S."/>
            <person name="Liang W."/>
            <person name="Fang L."/>
            <person name="Cai C."/>
            <person name="Zhu X."/>
            <person name="Zhou B."/>
            <person name="Zhang Y."/>
            <person name="Chen Z."/>
            <person name="Xu S."/>
            <person name="Zhu R."/>
            <person name="Wang S."/>
            <person name="Zhang T."/>
            <person name="Zhao G."/>
        </authorList>
    </citation>
    <scope>NUCLEOTIDE SEQUENCE [LARGE SCALE GENOMIC DNA]</scope>
    <source>
        <strain evidence="6">cv. Xinhai21</strain>
        <tissue evidence="5">Leaf</tissue>
    </source>
</reference>
<dbReference type="Proteomes" id="UP000239757">
    <property type="component" value="Unassembled WGS sequence"/>
</dbReference>
<dbReference type="PANTHER" id="PTHR33214">
    <property type="entry name" value="BIFUNCTIONAL INHIBITOR/LIPID-TRANSFER PROTEIN/SEED STORAGE 2S ALBUMIN SUPERFAMILY PROTEIN"/>
    <property type="match status" value="1"/>
</dbReference>
<name>A0A2P5XTS3_GOSBA</name>
<dbReference type="GO" id="GO:0008289">
    <property type="term" value="F:lipid binding"/>
    <property type="evidence" value="ECO:0007669"/>
    <property type="project" value="UniProtKB-KW"/>
</dbReference>
<dbReference type="CDD" id="cd01959">
    <property type="entry name" value="nsLTP2"/>
    <property type="match status" value="1"/>
</dbReference>
<dbReference type="OrthoDB" id="967818at2759"/>
<gene>
    <name evidence="5" type="ORF">GOBAR_AA13898</name>
</gene>
<protein>
    <recommendedName>
        <fullName evidence="4">Bifunctional inhibitor/plant lipid transfer protein/seed storage helical domain-containing protein</fullName>
    </recommendedName>
</protein>
<evidence type="ECO:0000313" key="6">
    <source>
        <dbReference type="Proteomes" id="UP000239757"/>
    </source>
</evidence>
<evidence type="ECO:0000259" key="4">
    <source>
        <dbReference type="SMART" id="SM00499"/>
    </source>
</evidence>
<evidence type="ECO:0000256" key="3">
    <source>
        <dbReference type="SAM" id="SignalP"/>
    </source>
</evidence>
<feature type="domain" description="Bifunctional inhibitor/plant lipid transfer protein/seed storage helical" evidence="4">
    <location>
        <begin position="46"/>
        <end position="111"/>
    </location>
</feature>
<dbReference type="InterPro" id="IPR036312">
    <property type="entry name" value="Bifun_inhib/LTP/seed_sf"/>
</dbReference>